<evidence type="ECO:0000256" key="2">
    <source>
        <dbReference type="ARBA" id="ARBA00022692"/>
    </source>
</evidence>
<dbReference type="PANTHER" id="PTHR43847">
    <property type="entry name" value="BLL3993 PROTEIN"/>
    <property type="match status" value="1"/>
</dbReference>
<feature type="transmembrane region" description="Helical" evidence="5">
    <location>
        <begin position="131"/>
        <end position="157"/>
    </location>
</feature>
<dbReference type="Gene3D" id="1.20.120.1630">
    <property type="match status" value="1"/>
</dbReference>
<feature type="transmembrane region" description="Helical" evidence="5">
    <location>
        <begin position="39"/>
        <end position="59"/>
    </location>
</feature>
<dbReference type="Proteomes" id="UP000538507">
    <property type="component" value="Unassembled WGS sequence"/>
</dbReference>
<dbReference type="GO" id="GO:0004671">
    <property type="term" value="F:protein C-terminal S-isoprenylcysteine carboxyl O-methyltransferase activity"/>
    <property type="evidence" value="ECO:0007669"/>
    <property type="project" value="InterPro"/>
</dbReference>
<proteinExistence type="predicted"/>
<comment type="subcellular location">
    <subcellularLocation>
        <location evidence="1">Membrane</location>
        <topology evidence="1">Multi-pass membrane protein</topology>
    </subcellularLocation>
</comment>
<keyword evidence="2 5" id="KW-0812">Transmembrane</keyword>
<dbReference type="GO" id="GO:0016020">
    <property type="term" value="C:membrane"/>
    <property type="evidence" value="ECO:0007669"/>
    <property type="project" value="UniProtKB-SubCell"/>
</dbReference>
<dbReference type="GO" id="GO:0032259">
    <property type="term" value="P:methylation"/>
    <property type="evidence" value="ECO:0007669"/>
    <property type="project" value="UniProtKB-KW"/>
</dbReference>
<comment type="caution">
    <text evidence="6">The sequence shown here is derived from an EMBL/GenBank/DDBJ whole genome shotgun (WGS) entry which is preliminary data.</text>
</comment>
<sequence length="174" mass="19325">MPTFLIVFVVLAFVWRISTVVVSTRNERALKASGAREVGGPNSILLALSHLAFYIVATVEGARALDLNLEVSAVGIVIYIVSALALVSVLRSLGRLWTVKIIIDHRQPFVQSGLFRWVRHPNYFLNIIPELVGLALALNAFWTLIVGLPLYCIPLFIRIRQEEAAMSEVIPGYK</sequence>
<accession>A0AAE2MKY0</accession>
<reference evidence="6 7" key="1">
    <citation type="submission" date="2020-08" db="EMBL/GenBank/DDBJ databases">
        <title>Genomic Encyclopedia of Type Strains, Phase IV (KMG-V): Genome sequencing to study the core and pangenomes of soil and plant-associated prokaryotes.</title>
        <authorList>
            <person name="Whitman W."/>
        </authorList>
    </citation>
    <scope>NUCLEOTIDE SEQUENCE [LARGE SCALE GENOMIC DNA]</scope>
    <source>
        <strain evidence="6 7">SEMIA 415</strain>
    </source>
</reference>
<dbReference type="AlphaFoldDB" id="A0AAE2MKY0"/>
<dbReference type="RefSeq" id="WP_183608304.1">
    <property type="nucleotide sequence ID" value="NZ_JACHAZ010000001.1"/>
</dbReference>
<gene>
    <name evidence="6" type="ORF">GGE16_003557</name>
</gene>
<keyword evidence="4 5" id="KW-0472">Membrane</keyword>
<dbReference type="InterPro" id="IPR052527">
    <property type="entry name" value="Metal_cation-efflux_comp"/>
</dbReference>
<evidence type="ECO:0000256" key="1">
    <source>
        <dbReference type="ARBA" id="ARBA00004141"/>
    </source>
</evidence>
<feature type="transmembrane region" description="Helical" evidence="5">
    <location>
        <begin position="71"/>
        <end position="90"/>
    </location>
</feature>
<organism evidence="6 7">
    <name type="scientific">Rhizobium leguminosarum</name>
    <dbReference type="NCBI Taxonomy" id="384"/>
    <lineage>
        <taxon>Bacteria</taxon>
        <taxon>Pseudomonadati</taxon>
        <taxon>Pseudomonadota</taxon>
        <taxon>Alphaproteobacteria</taxon>
        <taxon>Hyphomicrobiales</taxon>
        <taxon>Rhizobiaceae</taxon>
        <taxon>Rhizobium/Agrobacterium group</taxon>
        <taxon>Rhizobium</taxon>
    </lineage>
</organism>
<name>A0AAE2MKY0_RHILE</name>
<evidence type="ECO:0000313" key="7">
    <source>
        <dbReference type="Proteomes" id="UP000538507"/>
    </source>
</evidence>
<keyword evidence="6" id="KW-0489">Methyltransferase</keyword>
<dbReference type="EMBL" id="JACIGO010000003">
    <property type="protein sequence ID" value="MBB4291498.1"/>
    <property type="molecule type" value="Genomic_DNA"/>
</dbReference>
<protein>
    <submittedName>
        <fullName evidence="6">Isoprenylcysteine carboxyl methyltransferase (ICMT) family protein YpbQ</fullName>
    </submittedName>
</protein>
<evidence type="ECO:0000256" key="3">
    <source>
        <dbReference type="ARBA" id="ARBA00022989"/>
    </source>
</evidence>
<dbReference type="PANTHER" id="PTHR43847:SF1">
    <property type="entry name" value="BLL3993 PROTEIN"/>
    <property type="match status" value="1"/>
</dbReference>
<keyword evidence="3 5" id="KW-1133">Transmembrane helix</keyword>
<evidence type="ECO:0000313" key="6">
    <source>
        <dbReference type="EMBL" id="MBB4291498.1"/>
    </source>
</evidence>
<dbReference type="InterPro" id="IPR007269">
    <property type="entry name" value="ICMT_MeTrfase"/>
</dbReference>
<evidence type="ECO:0000256" key="4">
    <source>
        <dbReference type="ARBA" id="ARBA00023136"/>
    </source>
</evidence>
<keyword evidence="6" id="KW-0808">Transferase</keyword>
<evidence type="ECO:0000256" key="5">
    <source>
        <dbReference type="SAM" id="Phobius"/>
    </source>
</evidence>
<dbReference type="Pfam" id="PF04140">
    <property type="entry name" value="ICMT"/>
    <property type="match status" value="1"/>
</dbReference>